<evidence type="ECO:0000259" key="3">
    <source>
        <dbReference type="PROSITE" id="PS51186"/>
    </source>
</evidence>
<reference evidence="4 5" key="1">
    <citation type="submission" date="2018-08" db="EMBL/GenBank/DDBJ databases">
        <title>The reduced genetic potential of extracellular carbohydrate catabolism in Euzebyella marina RN62, a Flavobacteriia bacterium isolated from the hadal water.</title>
        <authorList>
            <person name="Xue C."/>
        </authorList>
    </citation>
    <scope>NUCLEOTIDE SEQUENCE [LARGE SCALE GENOMIC DNA]</scope>
    <source>
        <strain evidence="4 5">RN62</strain>
    </source>
</reference>
<dbReference type="AlphaFoldDB" id="A0A3G2L7B4"/>
<dbReference type="InterPro" id="IPR016181">
    <property type="entry name" value="Acyl_CoA_acyltransferase"/>
</dbReference>
<evidence type="ECO:0000313" key="5">
    <source>
        <dbReference type="Proteomes" id="UP000276309"/>
    </source>
</evidence>
<dbReference type="Gene3D" id="3.40.630.30">
    <property type="match status" value="1"/>
</dbReference>
<dbReference type="CDD" id="cd04301">
    <property type="entry name" value="NAT_SF"/>
    <property type="match status" value="1"/>
</dbReference>
<dbReference type="PANTHER" id="PTHR43626">
    <property type="entry name" value="ACYL-COA N-ACYLTRANSFERASE"/>
    <property type="match status" value="1"/>
</dbReference>
<dbReference type="InterPro" id="IPR000182">
    <property type="entry name" value="GNAT_dom"/>
</dbReference>
<keyword evidence="5" id="KW-1185">Reference proteome</keyword>
<keyword evidence="2" id="KW-0012">Acyltransferase</keyword>
<dbReference type="SUPFAM" id="SSF55729">
    <property type="entry name" value="Acyl-CoA N-acyltransferases (Nat)"/>
    <property type="match status" value="1"/>
</dbReference>
<dbReference type="KEGG" id="emar:D1013_12650"/>
<dbReference type="OrthoDB" id="273614at2"/>
<dbReference type="EMBL" id="CP032050">
    <property type="protein sequence ID" value="AYN68160.1"/>
    <property type="molecule type" value="Genomic_DNA"/>
</dbReference>
<dbReference type="RefSeq" id="WP_121849175.1">
    <property type="nucleotide sequence ID" value="NZ_CP032050.1"/>
</dbReference>
<feature type="domain" description="N-acetyltransferase" evidence="3">
    <location>
        <begin position="1"/>
        <end position="144"/>
    </location>
</feature>
<proteinExistence type="predicted"/>
<keyword evidence="1 4" id="KW-0808">Transferase</keyword>
<accession>A0A3G2L7B4</accession>
<evidence type="ECO:0000256" key="1">
    <source>
        <dbReference type="ARBA" id="ARBA00022679"/>
    </source>
</evidence>
<organism evidence="4 5">
    <name type="scientific">Euzebyella marina</name>
    <dbReference type="NCBI Taxonomy" id="1761453"/>
    <lineage>
        <taxon>Bacteria</taxon>
        <taxon>Pseudomonadati</taxon>
        <taxon>Bacteroidota</taxon>
        <taxon>Flavobacteriia</taxon>
        <taxon>Flavobacteriales</taxon>
        <taxon>Flavobacteriaceae</taxon>
        <taxon>Euzebyella</taxon>
    </lineage>
</organism>
<dbReference type="PANTHER" id="PTHR43626:SF4">
    <property type="entry name" value="GCN5-RELATED N-ACETYLTRANSFERASE 2, CHLOROPLASTIC"/>
    <property type="match status" value="1"/>
</dbReference>
<sequence length="144" mass="16464">MTIEVLHKFELNDKNQARIRALYRQLNATITPRALHQVLQEDNHVIFMVCKDEKGEIVGIALMATYKVVSGFRGLVEDVVVDEAYRGKGIGRKLMDSLLEEARRKGIDEVMLFTGHHRTAAINLYKSLGFKIRESGVYNLSFRK</sequence>
<dbReference type="Proteomes" id="UP000276309">
    <property type="component" value="Chromosome"/>
</dbReference>
<name>A0A3G2L7B4_9FLAO</name>
<protein>
    <submittedName>
        <fullName evidence="4">GNAT family N-acetyltransferase</fullName>
    </submittedName>
</protein>
<dbReference type="GO" id="GO:0005737">
    <property type="term" value="C:cytoplasm"/>
    <property type="evidence" value="ECO:0007669"/>
    <property type="project" value="TreeGrafter"/>
</dbReference>
<dbReference type="GO" id="GO:0008080">
    <property type="term" value="F:N-acetyltransferase activity"/>
    <property type="evidence" value="ECO:0007669"/>
    <property type="project" value="InterPro"/>
</dbReference>
<dbReference type="InterPro" id="IPR045039">
    <property type="entry name" value="NSI-like"/>
</dbReference>
<dbReference type="PROSITE" id="PS51186">
    <property type="entry name" value="GNAT"/>
    <property type="match status" value="1"/>
</dbReference>
<evidence type="ECO:0000256" key="2">
    <source>
        <dbReference type="ARBA" id="ARBA00023315"/>
    </source>
</evidence>
<gene>
    <name evidence="4" type="ORF">D1013_12650</name>
</gene>
<evidence type="ECO:0000313" key="4">
    <source>
        <dbReference type="EMBL" id="AYN68160.1"/>
    </source>
</evidence>
<dbReference type="Pfam" id="PF00583">
    <property type="entry name" value="Acetyltransf_1"/>
    <property type="match status" value="1"/>
</dbReference>